<keyword evidence="3" id="KW-0378">Hydrolase</keyword>
<keyword evidence="4" id="KW-1185">Reference proteome</keyword>
<keyword evidence="1" id="KW-0732">Signal</keyword>
<dbReference type="SUPFAM" id="SSF51126">
    <property type="entry name" value="Pectin lyase-like"/>
    <property type="match status" value="1"/>
</dbReference>
<evidence type="ECO:0000256" key="1">
    <source>
        <dbReference type="SAM" id="SignalP"/>
    </source>
</evidence>
<dbReference type="Proteomes" id="UP001290861">
    <property type="component" value="Unassembled WGS sequence"/>
</dbReference>
<sequence length="1052" mass="115924">MMNTVQYNFLKLSFLFTLTAVLTRTVCAVGGYPDMQVSGPTDQFPKEFAAFNPPVDADYVIPDGAPQIAEWIRANQPGDTLALTGENFSLKAAGEEGGKTCFTVYAGDESLIDASILRLDGRLCSIMLPETLPKNDMYLMWPCNAEGYGRPVAINKAELWWVGFDKVVAGDYFSVYGRNVSLGGGKSYLFVENYGWIESVSANPFKATFVVPEELEEGSRRIWLHNGHGRAFGWSAEASIEVEPAKEWSSKIFNVIDFGADGGDSFSDSEAIGKALSAAEKVPGSTVYFPEGIYLVDSVVECRSDKIVCGDGMGKSVIRSAGAFPAWKPVLAAKDNAVIRDLTIECTAVLDGADAVTVGGSGTSFLRVEFSALRDEERRSILDITGSIYTTITECRFIQVNDVNLTGATQARFRGCTFLGTEDCNQMVTLKGSQYIDFSECFAGNYDETDASGSFGWCKGRWLTGAGPSKDCYFGLNQTENMLPRQSTPYVEGISPSYIGAYEKVDDRLGQQIWRFDNLPEVANGRKGRLHITESPDGDLLRSYEIKERIDTSTGELILAVEDWVSKKPSDLNCKVELRDTVDQNSGEQIMFEGLVTRFRGNPVEVSDYKVRFDRLSVSNGPRMVSVVQGKGVGQSRRIMSLDETTGEVILEEPWNVIPDTESVLTVGNYLSRVVVYGNALDGRPYGATTDKTASTGAQAYGGASDFIVYGNVFTELESGFNNFGYGSFEFDGIHSTVAPNYFNVFESNLVETCFFGAPNSLYCPKSNLPIQGGDIGVLGNLWRRNIFSNIVSTVFRSGSTFSDPSIHLNIYDGNVAVNCGAFLAQGQGNRSSVIVNNRSVHQNVEEGEINIEVDNVPVLYGNQWSSLVPYENLVVKRSVLVVPHRVILINESAKNFNIFNAGSAELSWSAISQAGWISLEAARGVLSAEEDAQVNFEIVNVPEEGTEAQIKLQSEDGETIIITLIYEPETTILTDSITYPLRGFEGKLIRASVWDEVAEEWEILWAKKSPVELQIDHLVNGRWYKVLLEEYEEKTGMWKKAHAEFWFCPRK</sequence>
<evidence type="ECO:0000259" key="2">
    <source>
        <dbReference type="Pfam" id="PF12708"/>
    </source>
</evidence>
<dbReference type="EMBL" id="JARVCO010000004">
    <property type="protein sequence ID" value="MDZ8117757.1"/>
    <property type="molecule type" value="Genomic_DNA"/>
</dbReference>
<comment type="caution">
    <text evidence="3">The sequence shown here is derived from an EMBL/GenBank/DDBJ whole genome shotgun (WGS) entry which is preliminary data.</text>
</comment>
<feature type="chain" id="PRO_5046866179" evidence="1">
    <location>
        <begin position="29"/>
        <end position="1052"/>
    </location>
</feature>
<dbReference type="Pfam" id="PF12708">
    <property type="entry name" value="Pect-lyase_RHGA_epim"/>
    <property type="match status" value="1"/>
</dbReference>
<accession>A0ABU5MUC2</accession>
<dbReference type="RefSeq" id="WP_322607560.1">
    <property type="nucleotide sequence ID" value="NZ_JARVCO010000004.1"/>
</dbReference>
<reference evidence="3 4" key="1">
    <citation type="journal article" date="2024" name="Appl. Environ. Microbiol.">
        <title>Pontiella agarivorans sp. nov., a novel marine anaerobic bacterium capable of degrading macroalgal polysaccharides and fixing nitrogen.</title>
        <authorList>
            <person name="Liu N."/>
            <person name="Kivenson V."/>
            <person name="Peng X."/>
            <person name="Cui Z."/>
            <person name="Lankiewicz T.S."/>
            <person name="Gosselin K.M."/>
            <person name="English C.J."/>
            <person name="Blair E.M."/>
            <person name="O'Malley M.A."/>
            <person name="Valentine D.L."/>
        </authorList>
    </citation>
    <scope>NUCLEOTIDE SEQUENCE [LARGE SCALE GENOMIC DNA]</scope>
    <source>
        <strain evidence="3 4">NLcol2</strain>
    </source>
</reference>
<evidence type="ECO:0000313" key="4">
    <source>
        <dbReference type="Proteomes" id="UP001290861"/>
    </source>
</evidence>
<proteinExistence type="predicted"/>
<protein>
    <submittedName>
        <fullName evidence="3">Glycosyl hydrolase family 28-related protein</fullName>
    </submittedName>
</protein>
<dbReference type="InterPro" id="IPR012334">
    <property type="entry name" value="Pectin_lyas_fold"/>
</dbReference>
<feature type="signal peptide" evidence="1">
    <location>
        <begin position="1"/>
        <end position="28"/>
    </location>
</feature>
<dbReference type="GO" id="GO:0016787">
    <property type="term" value="F:hydrolase activity"/>
    <property type="evidence" value="ECO:0007669"/>
    <property type="project" value="UniProtKB-KW"/>
</dbReference>
<organism evidence="3 4">
    <name type="scientific">Pontiella agarivorans</name>
    <dbReference type="NCBI Taxonomy" id="3038953"/>
    <lineage>
        <taxon>Bacteria</taxon>
        <taxon>Pseudomonadati</taxon>
        <taxon>Kiritimatiellota</taxon>
        <taxon>Kiritimatiellia</taxon>
        <taxon>Kiritimatiellales</taxon>
        <taxon>Pontiellaceae</taxon>
        <taxon>Pontiella</taxon>
    </lineage>
</organism>
<dbReference type="InterPro" id="IPR024535">
    <property type="entry name" value="RHGA/B-epi-like_pectate_lyase"/>
</dbReference>
<feature type="domain" description="Rhamnogalacturonase A/B/Epimerase-like pectate lyase" evidence="2">
    <location>
        <begin position="252"/>
        <end position="327"/>
    </location>
</feature>
<dbReference type="InterPro" id="IPR011050">
    <property type="entry name" value="Pectin_lyase_fold/virulence"/>
</dbReference>
<gene>
    <name evidence="3" type="ORF">P9H32_03895</name>
</gene>
<evidence type="ECO:0000313" key="3">
    <source>
        <dbReference type="EMBL" id="MDZ8117757.1"/>
    </source>
</evidence>
<name>A0ABU5MUC2_9BACT</name>
<dbReference type="Gene3D" id="2.160.20.10">
    <property type="entry name" value="Single-stranded right-handed beta-helix, Pectin lyase-like"/>
    <property type="match status" value="1"/>
</dbReference>